<protein>
    <submittedName>
        <fullName evidence="2">Methyltransferase domain-containing protein</fullName>
    </submittedName>
</protein>
<dbReference type="InterPro" id="IPR013216">
    <property type="entry name" value="Methyltransf_11"/>
</dbReference>
<dbReference type="GO" id="GO:0008757">
    <property type="term" value="F:S-adenosylmethionine-dependent methyltransferase activity"/>
    <property type="evidence" value="ECO:0007669"/>
    <property type="project" value="InterPro"/>
</dbReference>
<gene>
    <name evidence="2" type="ORF">BECKDK2373B_GA0170837_110914</name>
</gene>
<reference evidence="2" key="1">
    <citation type="submission" date="2019-02" db="EMBL/GenBank/DDBJ databases">
        <authorList>
            <person name="Gruber-Vodicka R. H."/>
            <person name="Seah K. B. B."/>
        </authorList>
    </citation>
    <scope>NUCLEOTIDE SEQUENCE</scope>
    <source>
        <strain evidence="2">BECK_DK47</strain>
    </source>
</reference>
<dbReference type="AlphaFoldDB" id="A0A450T6H8"/>
<dbReference type="SUPFAM" id="SSF53335">
    <property type="entry name" value="S-adenosyl-L-methionine-dependent methyltransferases"/>
    <property type="match status" value="1"/>
</dbReference>
<dbReference type="InterPro" id="IPR029063">
    <property type="entry name" value="SAM-dependent_MTases_sf"/>
</dbReference>
<dbReference type="Pfam" id="PF08241">
    <property type="entry name" value="Methyltransf_11"/>
    <property type="match status" value="1"/>
</dbReference>
<sequence>MDKKIVALVQCTAGDLYPSRDPENYCIATCQRSGLFDHIVLAAPDRENSRIFDHLARDWDVAVHYGHEFDVAKRLLGTMNAHNADVGVRVLLRQFYLDTDQVQRMLATLQEQDADYVTLPPEYNYAMAADVFTRSALERVCQELDTMPQTFDTAAYQFSPWRLMEERPEDYRLAPQVASPQFPSERVAAIKSHLAGLIRENQVHFAWDFPSSAYAFVASYLSPDDRVLDIACGGGEGSRRLLENCREVLGADLDVEAITTASRRYADISGLSYVQADAQKYQSEQAFDAIVSLHTLEHLPQPARFLQRCRDNLRPSCLCQYL</sequence>
<keyword evidence="2" id="KW-0489">Methyltransferase</keyword>
<keyword evidence="2" id="KW-0808">Transferase</keyword>
<organism evidence="2">
    <name type="scientific">Candidatus Kentrum sp. DK</name>
    <dbReference type="NCBI Taxonomy" id="2126562"/>
    <lineage>
        <taxon>Bacteria</taxon>
        <taxon>Pseudomonadati</taxon>
        <taxon>Pseudomonadota</taxon>
        <taxon>Gammaproteobacteria</taxon>
        <taxon>Candidatus Kentrum</taxon>
    </lineage>
</organism>
<proteinExistence type="predicted"/>
<accession>A0A450T6H8</accession>
<dbReference type="PANTHER" id="PTHR43861">
    <property type="entry name" value="TRANS-ACONITATE 2-METHYLTRANSFERASE-RELATED"/>
    <property type="match status" value="1"/>
</dbReference>
<name>A0A450T6H8_9GAMM</name>
<evidence type="ECO:0000313" key="2">
    <source>
        <dbReference type="EMBL" id="VFJ62334.1"/>
    </source>
</evidence>
<dbReference type="GO" id="GO:0032259">
    <property type="term" value="P:methylation"/>
    <property type="evidence" value="ECO:0007669"/>
    <property type="project" value="UniProtKB-KW"/>
</dbReference>
<dbReference type="Gene3D" id="3.40.50.150">
    <property type="entry name" value="Vaccinia Virus protein VP39"/>
    <property type="match status" value="1"/>
</dbReference>
<feature type="domain" description="Methyltransferase type 11" evidence="1">
    <location>
        <begin position="228"/>
        <end position="316"/>
    </location>
</feature>
<dbReference type="EMBL" id="CAADEX010000109">
    <property type="protein sequence ID" value="VFJ62334.1"/>
    <property type="molecule type" value="Genomic_DNA"/>
</dbReference>
<dbReference type="CDD" id="cd02440">
    <property type="entry name" value="AdoMet_MTases"/>
    <property type="match status" value="1"/>
</dbReference>
<evidence type="ECO:0000259" key="1">
    <source>
        <dbReference type="Pfam" id="PF08241"/>
    </source>
</evidence>